<comment type="caution">
    <text evidence="2">The sequence shown here is derived from an EMBL/GenBank/DDBJ whole genome shotgun (WGS) entry which is preliminary data.</text>
</comment>
<feature type="signal peptide" evidence="1">
    <location>
        <begin position="1"/>
        <end position="26"/>
    </location>
</feature>
<dbReference type="PANTHER" id="PTHR15394:SF3">
    <property type="entry name" value="SERINE HYDROLASE RBBP9"/>
    <property type="match status" value="1"/>
</dbReference>
<keyword evidence="2" id="KW-0378">Hydrolase</keyword>
<proteinExistence type="predicted"/>
<dbReference type="Pfam" id="PF06821">
    <property type="entry name" value="Ser_hydrolase"/>
    <property type="match status" value="1"/>
</dbReference>
<feature type="chain" id="PRO_5043767594" evidence="1">
    <location>
        <begin position="27"/>
        <end position="229"/>
    </location>
</feature>
<dbReference type="Gene3D" id="3.40.50.1820">
    <property type="entry name" value="alpha/beta hydrolase"/>
    <property type="match status" value="1"/>
</dbReference>
<gene>
    <name evidence="2" type="ORF">P7M15_03845</name>
</gene>
<accession>A0AAW6QBI6</accession>
<dbReference type="RefSeq" id="WP_317476860.1">
    <property type="nucleotide sequence ID" value="NZ_JARQTW010000008.1"/>
</dbReference>
<dbReference type="Proteomes" id="UP001214976">
    <property type="component" value="Unassembled WGS sequence"/>
</dbReference>
<evidence type="ECO:0000313" key="2">
    <source>
        <dbReference type="EMBL" id="MDG2949662.1"/>
    </source>
</evidence>
<evidence type="ECO:0000256" key="1">
    <source>
        <dbReference type="SAM" id="SignalP"/>
    </source>
</evidence>
<organism evidence="2 3">
    <name type="scientific">Exercitatus varius</name>
    <dbReference type="NCBI Taxonomy" id="67857"/>
    <lineage>
        <taxon>Bacteria</taxon>
        <taxon>Pseudomonadati</taxon>
        <taxon>Pseudomonadota</taxon>
        <taxon>Gammaproteobacteria</taxon>
        <taxon>Pasteurellales</taxon>
        <taxon>Pasteurellaceae</taxon>
        <taxon>Exercitatus</taxon>
    </lineage>
</organism>
<evidence type="ECO:0000313" key="3">
    <source>
        <dbReference type="Proteomes" id="UP001214976"/>
    </source>
</evidence>
<dbReference type="AlphaFoldDB" id="A0AAW6QBI6"/>
<sequence>MMNRRRFCLGLTGLLSATVMPFAACAADKQPIKAYIIHGYGATVHDHWFPWLHHKLESAGIKSVLVDLPDSLHPDFENWQSALAKQIGMPDENSVFIAHSLGTISLLHYLSWLRPQKVGGIILAAGFGQRIPGLSEINGFNLDAYIDHIKIDFAAVRATTRQIYCIISDNDPIVPPKSSERLAHQLHAHVYRVANAGHFLASDGFTELPVVWQAVEKCLIERHNGEKNV</sequence>
<name>A0AAW6QBI6_9PAST</name>
<dbReference type="SUPFAM" id="SSF53474">
    <property type="entry name" value="alpha/beta-Hydrolases"/>
    <property type="match status" value="1"/>
</dbReference>
<reference evidence="2" key="1">
    <citation type="submission" date="2023-03" db="EMBL/GenBank/DDBJ databases">
        <title>Classification of Bisgaard taxon 6 and taxon 10 as Exercitatus varius gen. nov., spec. nov.</title>
        <authorList>
            <person name="Christensen H."/>
        </authorList>
    </citation>
    <scope>NUCLEOTIDE SEQUENCE</scope>
    <source>
        <strain evidence="2">86116</strain>
    </source>
</reference>
<dbReference type="InterPro" id="IPR029058">
    <property type="entry name" value="AB_hydrolase_fold"/>
</dbReference>
<dbReference type="GO" id="GO:0016787">
    <property type="term" value="F:hydrolase activity"/>
    <property type="evidence" value="ECO:0007669"/>
    <property type="project" value="UniProtKB-KW"/>
</dbReference>
<protein>
    <submittedName>
        <fullName evidence="2">Alpha/beta hydrolase</fullName>
    </submittedName>
</protein>
<dbReference type="InterPro" id="IPR010662">
    <property type="entry name" value="RBBP9/YdeN"/>
</dbReference>
<keyword evidence="1" id="KW-0732">Signal</keyword>
<dbReference type="PANTHER" id="PTHR15394">
    <property type="entry name" value="SERINE HYDROLASE RBBP9"/>
    <property type="match status" value="1"/>
</dbReference>
<dbReference type="EMBL" id="JARQTW010000008">
    <property type="protein sequence ID" value="MDG2949662.1"/>
    <property type="molecule type" value="Genomic_DNA"/>
</dbReference>